<name>A0A9P6TW88_9FUNG</name>
<comment type="caution">
    <text evidence="2">The sequence shown here is derived from an EMBL/GenBank/DDBJ whole genome shotgun (WGS) entry which is preliminary data.</text>
</comment>
<dbReference type="Proteomes" id="UP000807716">
    <property type="component" value="Unassembled WGS sequence"/>
</dbReference>
<accession>A0A9P6TW88</accession>
<reference evidence="2" key="1">
    <citation type="journal article" date="2020" name="Fungal Divers.">
        <title>Resolving the Mortierellaceae phylogeny through synthesis of multi-gene phylogenetics and phylogenomics.</title>
        <authorList>
            <person name="Vandepol N."/>
            <person name="Liber J."/>
            <person name="Desiro A."/>
            <person name="Na H."/>
            <person name="Kennedy M."/>
            <person name="Barry K."/>
            <person name="Grigoriev I.V."/>
            <person name="Miller A.N."/>
            <person name="O'Donnell K."/>
            <person name="Stajich J.E."/>
            <person name="Bonito G."/>
        </authorList>
    </citation>
    <scope>NUCLEOTIDE SEQUENCE</scope>
    <source>
        <strain evidence="2">BC1065</strain>
    </source>
</reference>
<gene>
    <name evidence="2" type="ORF">DFQ27_000175</name>
</gene>
<dbReference type="EMBL" id="JAAAJB010001014">
    <property type="protein sequence ID" value="KAG0249363.1"/>
    <property type="molecule type" value="Genomic_DNA"/>
</dbReference>
<evidence type="ECO:0000313" key="3">
    <source>
        <dbReference type="Proteomes" id="UP000807716"/>
    </source>
</evidence>
<feature type="non-terminal residue" evidence="2">
    <location>
        <position position="370"/>
    </location>
</feature>
<evidence type="ECO:0000256" key="1">
    <source>
        <dbReference type="SAM" id="MobiDB-lite"/>
    </source>
</evidence>
<dbReference type="AlphaFoldDB" id="A0A9P6TW88"/>
<feature type="region of interest" description="Disordered" evidence="1">
    <location>
        <begin position="99"/>
        <end position="126"/>
    </location>
</feature>
<organism evidence="2 3">
    <name type="scientific">Actinomortierella ambigua</name>
    <dbReference type="NCBI Taxonomy" id="1343610"/>
    <lineage>
        <taxon>Eukaryota</taxon>
        <taxon>Fungi</taxon>
        <taxon>Fungi incertae sedis</taxon>
        <taxon>Mucoromycota</taxon>
        <taxon>Mortierellomycotina</taxon>
        <taxon>Mortierellomycetes</taxon>
        <taxon>Mortierellales</taxon>
        <taxon>Mortierellaceae</taxon>
        <taxon>Actinomortierella</taxon>
    </lineage>
</organism>
<keyword evidence="3" id="KW-1185">Reference proteome</keyword>
<proteinExistence type="predicted"/>
<protein>
    <submittedName>
        <fullName evidence="2">Uncharacterized protein</fullName>
    </submittedName>
</protein>
<evidence type="ECO:0000313" key="2">
    <source>
        <dbReference type="EMBL" id="KAG0249363.1"/>
    </source>
</evidence>
<sequence length="370" mass="42000">MNLEDLRPKLGSDFLDFMAQCEDLEEMTAGKFLDFLLDNHKAVDPHFMGTWQDLMVRLSTVRPYAAYANIQLEKIAQQSVPFVESFEVDQMLLQSEQEPYGPYGLQPSAHEPPEQEQELSEDEQGRRTQIRHEIYEVWAALREVLLQLISDRTNQFLSALPVDDREAVARTLSSVPQFPSFRKHGSDQVSKTLAAILRRTTFNNFHQYVSGAKLSGKLPLLDAKVYNVVDFVCSEVVLPKARLDSEAECIAYWRGVLRRVAGSDDCSFIIRSGELMSLATKEQCQKQKAEYPHMDCLTGAGRNTDILFVCVKEEFVRELGIMEGKNTQASSSKMITQNRINTLHGRSLLEHHKCLRTTDPDLSAYCGDVK</sequence>